<keyword evidence="4" id="KW-0804">Transcription</keyword>
<dbReference type="Pfam" id="PF00126">
    <property type="entry name" value="HTH_1"/>
    <property type="match status" value="1"/>
</dbReference>
<feature type="domain" description="HTH lysR-type" evidence="5">
    <location>
        <begin position="3"/>
        <end position="60"/>
    </location>
</feature>
<dbReference type="FunFam" id="1.10.10.10:FF:000001">
    <property type="entry name" value="LysR family transcriptional regulator"/>
    <property type="match status" value="1"/>
</dbReference>
<dbReference type="Proteomes" id="UP001107961">
    <property type="component" value="Unassembled WGS sequence"/>
</dbReference>
<evidence type="ECO:0000256" key="1">
    <source>
        <dbReference type="ARBA" id="ARBA00009437"/>
    </source>
</evidence>
<gene>
    <name evidence="6" type="ORF">LZG35_03710</name>
</gene>
<evidence type="ECO:0000259" key="5">
    <source>
        <dbReference type="PROSITE" id="PS50931"/>
    </source>
</evidence>
<organism evidence="6 7">
    <name type="scientific">Alloalcanivorax xenomutans</name>
    <dbReference type="NCBI Taxonomy" id="1094342"/>
    <lineage>
        <taxon>Bacteria</taxon>
        <taxon>Pseudomonadati</taxon>
        <taxon>Pseudomonadota</taxon>
        <taxon>Gammaproteobacteria</taxon>
        <taxon>Oceanospirillales</taxon>
        <taxon>Alcanivoracaceae</taxon>
        <taxon>Alloalcanivorax</taxon>
    </lineage>
</organism>
<dbReference type="Gene3D" id="3.40.190.290">
    <property type="match status" value="1"/>
</dbReference>
<dbReference type="Gene3D" id="1.10.10.10">
    <property type="entry name" value="Winged helix-like DNA-binding domain superfamily/Winged helix DNA-binding domain"/>
    <property type="match status" value="1"/>
</dbReference>
<reference evidence="6" key="1">
    <citation type="submission" date="2022-01" db="EMBL/GenBank/DDBJ databases">
        <authorList>
            <person name="Karlyshev A.V."/>
            <person name="Jaspars M."/>
        </authorList>
    </citation>
    <scope>NUCLEOTIDE SEQUENCE</scope>
    <source>
        <strain evidence="6">AGSA3-2</strain>
    </source>
</reference>
<dbReference type="InterPro" id="IPR058163">
    <property type="entry name" value="LysR-type_TF_proteobact-type"/>
</dbReference>
<sequence length="314" mass="34475">MSLETTEISVFVSVVKLGSFARAAQEHGMTPSGVSRVVSRLEERLAVRLLQRSTRRLSLTESGAVLFRRGQRVLQELQQTESEVTAASRHPKGVIRVNAPVVFGRQHIVPLLKPLRDRYPELSIELELSDRFIDLIDGGVDLAIRIGALEDSRLVARRLCANRRLLVASPAYIRRHGVPREPKELSDHQCLIFTALEKPRHWRLQGPEGTVSVPVAGPVVCNNGEVLTEAAKAGLGIAMGVTFSIADALLSGDLVRVLPEYEFEPSAVHAVYPSARQLSRKVRAVVDFLAESLPGPPSWDLALRGKVVGFEPTP</sequence>
<dbReference type="InterPro" id="IPR036390">
    <property type="entry name" value="WH_DNA-bd_sf"/>
</dbReference>
<dbReference type="SUPFAM" id="SSF53850">
    <property type="entry name" value="Periplasmic binding protein-like II"/>
    <property type="match status" value="1"/>
</dbReference>
<keyword evidence="7" id="KW-1185">Reference proteome</keyword>
<dbReference type="CDD" id="cd08422">
    <property type="entry name" value="PBP2_CrgA_like"/>
    <property type="match status" value="1"/>
</dbReference>
<dbReference type="FunFam" id="3.40.190.290:FF:000001">
    <property type="entry name" value="Transcriptional regulator, LysR family"/>
    <property type="match status" value="1"/>
</dbReference>
<dbReference type="RefSeq" id="WP_063139721.1">
    <property type="nucleotide sequence ID" value="NZ_CBDDTQ010000001.1"/>
</dbReference>
<protein>
    <submittedName>
        <fullName evidence="6">LysR family transcriptional regulator</fullName>
    </submittedName>
</protein>
<proteinExistence type="inferred from homology"/>
<evidence type="ECO:0000313" key="6">
    <source>
        <dbReference type="EMBL" id="MCE7507730.1"/>
    </source>
</evidence>
<dbReference type="Pfam" id="PF03466">
    <property type="entry name" value="LysR_substrate"/>
    <property type="match status" value="1"/>
</dbReference>
<keyword evidence="3" id="KW-0238">DNA-binding</keyword>
<dbReference type="GO" id="GO:0003700">
    <property type="term" value="F:DNA-binding transcription factor activity"/>
    <property type="evidence" value="ECO:0007669"/>
    <property type="project" value="InterPro"/>
</dbReference>
<dbReference type="InterPro" id="IPR000847">
    <property type="entry name" value="LysR_HTH_N"/>
</dbReference>
<dbReference type="PROSITE" id="PS50931">
    <property type="entry name" value="HTH_LYSR"/>
    <property type="match status" value="1"/>
</dbReference>
<dbReference type="InterPro" id="IPR036388">
    <property type="entry name" value="WH-like_DNA-bd_sf"/>
</dbReference>
<keyword evidence="2" id="KW-0805">Transcription regulation</keyword>
<evidence type="ECO:0000256" key="4">
    <source>
        <dbReference type="ARBA" id="ARBA00023163"/>
    </source>
</evidence>
<evidence type="ECO:0000256" key="2">
    <source>
        <dbReference type="ARBA" id="ARBA00023015"/>
    </source>
</evidence>
<comment type="caution">
    <text evidence="6">The sequence shown here is derived from an EMBL/GenBank/DDBJ whole genome shotgun (WGS) entry which is preliminary data.</text>
</comment>
<dbReference type="AlphaFoldDB" id="A0A9Q3W336"/>
<evidence type="ECO:0000256" key="3">
    <source>
        <dbReference type="ARBA" id="ARBA00023125"/>
    </source>
</evidence>
<dbReference type="SUPFAM" id="SSF46785">
    <property type="entry name" value="Winged helix' DNA-binding domain"/>
    <property type="match status" value="1"/>
</dbReference>
<dbReference type="InterPro" id="IPR005119">
    <property type="entry name" value="LysR_subst-bd"/>
</dbReference>
<dbReference type="PANTHER" id="PTHR30537:SF5">
    <property type="entry name" value="HTH-TYPE TRANSCRIPTIONAL ACTIVATOR TTDR-RELATED"/>
    <property type="match status" value="1"/>
</dbReference>
<evidence type="ECO:0000313" key="7">
    <source>
        <dbReference type="Proteomes" id="UP001107961"/>
    </source>
</evidence>
<dbReference type="GO" id="GO:0003677">
    <property type="term" value="F:DNA binding"/>
    <property type="evidence" value="ECO:0007669"/>
    <property type="project" value="UniProtKB-KW"/>
</dbReference>
<name>A0A9Q3W336_9GAMM</name>
<dbReference type="PANTHER" id="PTHR30537">
    <property type="entry name" value="HTH-TYPE TRANSCRIPTIONAL REGULATOR"/>
    <property type="match status" value="1"/>
</dbReference>
<dbReference type="EMBL" id="JAJVKT010000003">
    <property type="protein sequence ID" value="MCE7507730.1"/>
    <property type="molecule type" value="Genomic_DNA"/>
</dbReference>
<accession>A0A9Q3W336</accession>
<comment type="similarity">
    <text evidence="1">Belongs to the LysR transcriptional regulatory family.</text>
</comment>